<feature type="region of interest" description="Disordered" evidence="8">
    <location>
        <begin position="239"/>
        <end position="258"/>
    </location>
</feature>
<reference evidence="11 12" key="1">
    <citation type="submission" date="2016-10" db="EMBL/GenBank/DDBJ databases">
        <authorList>
            <person name="de Groot N.N."/>
        </authorList>
    </citation>
    <scope>NUCLEOTIDE SEQUENCE [LARGE SCALE GENOMIC DNA]</scope>
    <source>
        <strain evidence="11 12">BH539</strain>
    </source>
</reference>
<comment type="subcellular location">
    <subcellularLocation>
        <location evidence="1">Cell membrane</location>
        <topology evidence="1">Single-pass membrane protein</topology>
    </subcellularLocation>
</comment>
<feature type="transmembrane region" description="Helical" evidence="9">
    <location>
        <begin position="12"/>
        <end position="36"/>
    </location>
</feature>
<dbReference type="STRING" id="284577.SAMN05216571_11052"/>
<dbReference type="InterPro" id="IPR050330">
    <property type="entry name" value="Bact_OuterMem_StrucFunc"/>
</dbReference>
<evidence type="ECO:0000256" key="2">
    <source>
        <dbReference type="ARBA" id="ARBA00008914"/>
    </source>
</evidence>
<feature type="domain" description="OmpA-like" evidence="10">
    <location>
        <begin position="141"/>
        <end position="262"/>
    </location>
</feature>
<evidence type="ECO:0000256" key="8">
    <source>
        <dbReference type="SAM" id="MobiDB-lite"/>
    </source>
</evidence>
<dbReference type="Pfam" id="PF00691">
    <property type="entry name" value="OmpA"/>
    <property type="match status" value="1"/>
</dbReference>
<dbReference type="PROSITE" id="PS51123">
    <property type="entry name" value="OMPA_2"/>
    <property type="match status" value="1"/>
</dbReference>
<dbReference type="InterPro" id="IPR036737">
    <property type="entry name" value="OmpA-like_sf"/>
</dbReference>
<name>A0A1G7TG43_9GAMM</name>
<dbReference type="OrthoDB" id="9815217at2"/>
<keyword evidence="12" id="KW-1185">Reference proteome</keyword>
<gene>
    <name evidence="11" type="ORF">SAMN05216571_11052</name>
</gene>
<evidence type="ECO:0000256" key="7">
    <source>
        <dbReference type="PROSITE-ProRule" id="PRU00473"/>
    </source>
</evidence>
<dbReference type="AlphaFoldDB" id="A0A1G7TG43"/>
<evidence type="ECO:0000256" key="3">
    <source>
        <dbReference type="ARBA" id="ARBA00022475"/>
    </source>
</evidence>
<keyword evidence="6 7" id="KW-0472">Membrane</keyword>
<accession>A0A1G7TG43</accession>
<dbReference type="GO" id="GO:0005886">
    <property type="term" value="C:plasma membrane"/>
    <property type="evidence" value="ECO:0007669"/>
    <property type="project" value="UniProtKB-SubCell"/>
</dbReference>
<dbReference type="InterPro" id="IPR025713">
    <property type="entry name" value="MotB-like_N_dom"/>
</dbReference>
<feature type="compositionally biased region" description="Polar residues" evidence="8">
    <location>
        <begin position="103"/>
        <end position="117"/>
    </location>
</feature>
<proteinExistence type="inferred from homology"/>
<evidence type="ECO:0000256" key="9">
    <source>
        <dbReference type="SAM" id="Phobius"/>
    </source>
</evidence>
<dbReference type="Proteomes" id="UP000198641">
    <property type="component" value="Unassembled WGS sequence"/>
</dbReference>
<evidence type="ECO:0000313" key="11">
    <source>
        <dbReference type="EMBL" id="SDG34062.1"/>
    </source>
</evidence>
<dbReference type="EMBL" id="FNCI01000010">
    <property type="protein sequence ID" value="SDG34062.1"/>
    <property type="molecule type" value="Genomic_DNA"/>
</dbReference>
<dbReference type="PANTHER" id="PTHR30329:SF21">
    <property type="entry name" value="LIPOPROTEIN YIAD-RELATED"/>
    <property type="match status" value="1"/>
</dbReference>
<evidence type="ECO:0000256" key="5">
    <source>
        <dbReference type="ARBA" id="ARBA00022989"/>
    </source>
</evidence>
<evidence type="ECO:0000256" key="1">
    <source>
        <dbReference type="ARBA" id="ARBA00004162"/>
    </source>
</evidence>
<dbReference type="InterPro" id="IPR006665">
    <property type="entry name" value="OmpA-like"/>
</dbReference>
<evidence type="ECO:0000259" key="10">
    <source>
        <dbReference type="PROSITE" id="PS51123"/>
    </source>
</evidence>
<feature type="region of interest" description="Disordered" evidence="8">
    <location>
        <begin position="63"/>
        <end position="117"/>
    </location>
</feature>
<evidence type="ECO:0000313" key="12">
    <source>
        <dbReference type="Proteomes" id="UP000198641"/>
    </source>
</evidence>
<protein>
    <submittedName>
        <fullName evidence="11">Chemotaxis protein MotB</fullName>
    </submittedName>
</protein>
<evidence type="ECO:0000256" key="4">
    <source>
        <dbReference type="ARBA" id="ARBA00022692"/>
    </source>
</evidence>
<dbReference type="PANTHER" id="PTHR30329">
    <property type="entry name" value="STATOR ELEMENT OF FLAGELLAR MOTOR COMPLEX"/>
    <property type="match status" value="1"/>
</dbReference>
<keyword evidence="5 9" id="KW-1133">Transmembrane helix</keyword>
<dbReference type="CDD" id="cd07185">
    <property type="entry name" value="OmpA_C-like"/>
    <property type="match status" value="1"/>
</dbReference>
<dbReference type="Pfam" id="PF13677">
    <property type="entry name" value="MotB_plug"/>
    <property type="match status" value="1"/>
</dbReference>
<dbReference type="RefSeq" id="WP_092526801.1">
    <property type="nucleotide sequence ID" value="NZ_FNCI01000010.1"/>
</dbReference>
<feature type="compositionally biased region" description="Basic and acidic residues" evidence="8">
    <location>
        <begin position="245"/>
        <end position="256"/>
    </location>
</feature>
<evidence type="ECO:0000256" key="6">
    <source>
        <dbReference type="ARBA" id="ARBA00023136"/>
    </source>
</evidence>
<sequence>MDERPVRKKAGVPGWVVTFADLMSLLMCFFVLLLSFSEIDAQRFERLAGELAEAFGVQRDVPASQIPMGTSPALKSFSPGRPTPSPPDTIEQSTTSRERHLDTGSSQEGRESSQAVQVANKVEAMLEGSAMKERMQVKTERQRVVIRIDEQGTFASGSASVLPPFRDLLDEMATALVGLPGIVSVDGHTDSVPISDSRYKSNWALSAARASSVATALLANAELAPERFMVRGFAATRPLDTSETPEAHSRNRRVEITIDLSESPVASSRAKLESLSQDA</sequence>
<dbReference type="SUPFAM" id="SSF103088">
    <property type="entry name" value="OmpA-like"/>
    <property type="match status" value="1"/>
</dbReference>
<comment type="similarity">
    <text evidence="2">Belongs to the MotB family.</text>
</comment>
<dbReference type="Gene3D" id="3.30.1330.60">
    <property type="entry name" value="OmpA-like domain"/>
    <property type="match status" value="1"/>
</dbReference>
<keyword evidence="3" id="KW-1003">Cell membrane</keyword>
<organism evidence="11 12">
    <name type="scientific">Onishia taeanensis</name>
    <dbReference type="NCBI Taxonomy" id="284577"/>
    <lineage>
        <taxon>Bacteria</taxon>
        <taxon>Pseudomonadati</taxon>
        <taxon>Pseudomonadota</taxon>
        <taxon>Gammaproteobacteria</taxon>
        <taxon>Oceanospirillales</taxon>
        <taxon>Halomonadaceae</taxon>
        <taxon>Onishia</taxon>
    </lineage>
</organism>
<keyword evidence="4 9" id="KW-0812">Transmembrane</keyword>